<dbReference type="InterPro" id="IPR029066">
    <property type="entry name" value="PLP-binding_barrel"/>
</dbReference>
<dbReference type="HAMAP" id="MF_02087">
    <property type="entry name" value="PLP_homeostasis"/>
    <property type="match status" value="1"/>
</dbReference>
<dbReference type="PANTHER" id="PTHR10146:SF14">
    <property type="entry name" value="PYRIDOXAL PHOSPHATE HOMEOSTASIS PROTEIN"/>
    <property type="match status" value="1"/>
</dbReference>
<sequence length="218" mass="24332">MTIAEAYRTLREEIGETCRRLHRDPHEITLIAVSKTVPAERVREAWAAGVRDLGENRVQELLTKGPLLEDLDVRWHLIGHLQTNKVRTALPHVSLIHSVDRLSLIDEIERRADRIIPVLLQVNVTGEASKSGAAPDDVARLIDEVRRRSRLSLCGFMTIGPLEGGDPETRRAFADLRALRDRSAREHPDLDLSILSMGMSGDWPLALAEGATHLRVGT</sequence>
<dbReference type="PANTHER" id="PTHR10146">
    <property type="entry name" value="PROLINE SYNTHETASE CO-TRANSCRIBED BACTERIAL HOMOLOG PROTEIN"/>
    <property type="match status" value="1"/>
</dbReference>
<protein>
    <submittedName>
        <fullName evidence="5">YggS family pyridoxal phosphate-dependent enzyme</fullName>
    </submittedName>
</protein>
<comment type="similarity">
    <text evidence="3">Belongs to the pyridoxal phosphate-binding protein YggS/PROSC family.</text>
</comment>
<dbReference type="CDD" id="cd00635">
    <property type="entry name" value="PLPDE_III_YBL036c_like"/>
    <property type="match status" value="1"/>
</dbReference>
<dbReference type="Proteomes" id="UP000697710">
    <property type="component" value="Unassembled WGS sequence"/>
</dbReference>
<evidence type="ECO:0000313" key="6">
    <source>
        <dbReference type="Proteomes" id="UP000697710"/>
    </source>
</evidence>
<gene>
    <name evidence="5" type="ORF">KC729_21845</name>
</gene>
<evidence type="ECO:0000313" key="5">
    <source>
        <dbReference type="EMBL" id="MCA9730339.1"/>
    </source>
</evidence>
<feature type="non-terminal residue" evidence="5">
    <location>
        <position position="218"/>
    </location>
</feature>
<dbReference type="InterPro" id="IPR011078">
    <property type="entry name" value="PyrdxlP_homeostasis"/>
</dbReference>
<dbReference type="InterPro" id="IPR001608">
    <property type="entry name" value="Ala_racemase_N"/>
</dbReference>
<dbReference type="SUPFAM" id="SSF51419">
    <property type="entry name" value="PLP-binding barrel"/>
    <property type="match status" value="1"/>
</dbReference>
<evidence type="ECO:0000256" key="3">
    <source>
        <dbReference type="RuleBase" id="RU004514"/>
    </source>
</evidence>
<comment type="cofactor">
    <cofactor evidence="2">
        <name>pyridoxal 5'-phosphate</name>
        <dbReference type="ChEBI" id="CHEBI:597326"/>
    </cofactor>
</comment>
<feature type="modified residue" description="N6-(pyridoxal phosphate)lysine" evidence="2">
    <location>
        <position position="35"/>
    </location>
</feature>
<feature type="domain" description="Alanine racemase N-terminal" evidence="4">
    <location>
        <begin position="28"/>
        <end position="218"/>
    </location>
</feature>
<keyword evidence="1 2" id="KW-0663">Pyridoxal phosphate</keyword>
<name>A0A956M327_UNCEI</name>
<evidence type="ECO:0000259" key="4">
    <source>
        <dbReference type="Pfam" id="PF01168"/>
    </source>
</evidence>
<comment type="caution">
    <text evidence="5">The sequence shown here is derived from an EMBL/GenBank/DDBJ whole genome shotgun (WGS) entry which is preliminary data.</text>
</comment>
<evidence type="ECO:0000256" key="2">
    <source>
        <dbReference type="PIRSR" id="PIRSR004848-1"/>
    </source>
</evidence>
<organism evidence="5 6">
    <name type="scientific">Eiseniibacteriota bacterium</name>
    <dbReference type="NCBI Taxonomy" id="2212470"/>
    <lineage>
        <taxon>Bacteria</taxon>
        <taxon>Candidatus Eiseniibacteriota</taxon>
    </lineage>
</organism>
<dbReference type="AlphaFoldDB" id="A0A956M327"/>
<dbReference type="Gene3D" id="3.20.20.10">
    <property type="entry name" value="Alanine racemase"/>
    <property type="match status" value="1"/>
</dbReference>
<proteinExistence type="inferred from homology"/>
<reference evidence="5" key="2">
    <citation type="journal article" date="2021" name="Microbiome">
        <title>Successional dynamics and alternative stable states in a saline activated sludge microbial community over 9 years.</title>
        <authorList>
            <person name="Wang Y."/>
            <person name="Ye J."/>
            <person name="Ju F."/>
            <person name="Liu L."/>
            <person name="Boyd J.A."/>
            <person name="Deng Y."/>
            <person name="Parks D.H."/>
            <person name="Jiang X."/>
            <person name="Yin X."/>
            <person name="Woodcroft B.J."/>
            <person name="Tyson G.W."/>
            <person name="Hugenholtz P."/>
            <person name="Polz M.F."/>
            <person name="Zhang T."/>
        </authorList>
    </citation>
    <scope>NUCLEOTIDE SEQUENCE</scope>
    <source>
        <strain evidence="5">HKST-UBA01</strain>
    </source>
</reference>
<accession>A0A956M327</accession>
<dbReference type="EMBL" id="JAGQHR010001117">
    <property type="protein sequence ID" value="MCA9730339.1"/>
    <property type="molecule type" value="Genomic_DNA"/>
</dbReference>
<dbReference type="PIRSF" id="PIRSF004848">
    <property type="entry name" value="YBL036c_PLPDEIII"/>
    <property type="match status" value="1"/>
</dbReference>
<dbReference type="GO" id="GO:0030170">
    <property type="term" value="F:pyridoxal phosphate binding"/>
    <property type="evidence" value="ECO:0007669"/>
    <property type="project" value="InterPro"/>
</dbReference>
<dbReference type="Pfam" id="PF01168">
    <property type="entry name" value="Ala_racemase_N"/>
    <property type="match status" value="1"/>
</dbReference>
<dbReference type="NCBIfam" id="TIGR00044">
    <property type="entry name" value="YggS family pyridoxal phosphate-dependent enzyme"/>
    <property type="match status" value="1"/>
</dbReference>
<reference evidence="5" key="1">
    <citation type="submission" date="2020-04" db="EMBL/GenBank/DDBJ databases">
        <authorList>
            <person name="Zhang T."/>
        </authorList>
    </citation>
    <scope>NUCLEOTIDE SEQUENCE</scope>
    <source>
        <strain evidence="5">HKST-UBA01</strain>
    </source>
</reference>
<evidence type="ECO:0000256" key="1">
    <source>
        <dbReference type="ARBA" id="ARBA00022898"/>
    </source>
</evidence>